<evidence type="ECO:0000256" key="1">
    <source>
        <dbReference type="ARBA" id="ARBA00022605"/>
    </source>
</evidence>
<keyword evidence="6" id="KW-1185">Reference proteome</keyword>
<reference evidence="5" key="1">
    <citation type="journal article" date="2022" name="G3 (Bethesda)">
        <title>High quality genome of the basidiomycete yeast Dioszegia hungarica PDD-24b-2 isolated from cloud water.</title>
        <authorList>
            <person name="Jarrige D."/>
            <person name="Haridas S."/>
            <person name="Bleykasten-Grosshans C."/>
            <person name="Joly M."/>
            <person name="Nadalig T."/>
            <person name="Sancelme M."/>
            <person name="Vuilleumier S."/>
            <person name="Grigoriev I.V."/>
            <person name="Amato P."/>
            <person name="Bringel F."/>
        </authorList>
    </citation>
    <scope>NUCLEOTIDE SEQUENCE</scope>
    <source>
        <strain evidence="5">PDD-24b-2</strain>
    </source>
</reference>
<dbReference type="CDD" id="cd01991">
    <property type="entry name" value="Asn_synthase_B_C"/>
    <property type="match status" value="1"/>
</dbReference>
<dbReference type="Pfam" id="PF00733">
    <property type="entry name" value="Asn_synthase"/>
    <property type="match status" value="1"/>
</dbReference>
<evidence type="ECO:0000256" key="2">
    <source>
        <dbReference type="ARBA" id="ARBA00022888"/>
    </source>
</evidence>
<dbReference type="SUPFAM" id="SSF52402">
    <property type="entry name" value="Adenine nucleotide alpha hydrolases-like"/>
    <property type="match status" value="1"/>
</dbReference>
<sequence>MCGITFSLCPYLSSLGSAIASPSALHTSLAESNSSRGPDSSNTHRAMINLNGTKQLELQLTSSVLGLRGSLTAQPIVGETGVLAWNGQVFDGLDVNKGENDTRVIFEQLESGVSFEDVLSRIEGPYACVWYSRNDQTISFQVDPLSRRSLLLALPTPTSPILALSSTRSAYERENGTEMRALLGGEGGTVYLDRVTVDEQGAMNIDQALEMRPYLPGPSTYLTRQTRVHPINTTLPPSDSIPSETFARDEVEHFERELLAAVKSRIENIPAPEPGNARVAVLFSGGVDCTLLASMMHQCLPANEPVELVNVAFQRLPSDQSAAVSGRTEIATEYDTPDRLSGYEALTELGKACEGREWRFVEVNVTYEEYHEHRQRIVDLMYPATTEMDLSLAYPLYFASRGIGTLDGVPYTVKSKVYISGLGADEQLGGYARHRHAYTSLSFPGLLSSLQTDISQLPTRNTSRDDRLLSSFARDARYPYLSLAFIRYLSEVPIWHKVHYESGEGWGDKILLRMAAERAGLEGTARRVKRAMQFGSRSAKVGGGVKGKAAGTRKIE</sequence>
<proteinExistence type="predicted"/>
<dbReference type="PANTHER" id="PTHR45937">
    <property type="entry name" value="ASPARAGINE SYNTHETASE DOMAIN-CONTAINING PROTEIN 1"/>
    <property type="match status" value="1"/>
</dbReference>
<dbReference type="Gene3D" id="3.60.20.10">
    <property type="entry name" value="Glutamine Phosphoribosylpyrophosphate, subunit 1, domain 1"/>
    <property type="match status" value="1"/>
</dbReference>
<dbReference type="GO" id="GO:0004066">
    <property type="term" value="F:asparagine synthase (glutamine-hydrolyzing) activity"/>
    <property type="evidence" value="ECO:0007669"/>
    <property type="project" value="InterPro"/>
</dbReference>
<dbReference type="GO" id="GO:0006529">
    <property type="term" value="P:asparagine biosynthetic process"/>
    <property type="evidence" value="ECO:0007669"/>
    <property type="project" value="UniProtKB-KW"/>
</dbReference>
<keyword evidence="2" id="KW-0061">Asparagine biosynthesis</keyword>
<dbReference type="Gene3D" id="3.40.50.620">
    <property type="entry name" value="HUPs"/>
    <property type="match status" value="1"/>
</dbReference>
<dbReference type="PROSITE" id="PS51278">
    <property type="entry name" value="GATASE_TYPE_2"/>
    <property type="match status" value="1"/>
</dbReference>
<keyword evidence="3" id="KW-0315">Glutamine amidotransferase</keyword>
<dbReference type="InterPro" id="IPR017932">
    <property type="entry name" value="GATase_2_dom"/>
</dbReference>
<dbReference type="SUPFAM" id="SSF56235">
    <property type="entry name" value="N-terminal nucleophile aminohydrolases (Ntn hydrolases)"/>
    <property type="match status" value="1"/>
</dbReference>
<dbReference type="InterPro" id="IPR014729">
    <property type="entry name" value="Rossmann-like_a/b/a_fold"/>
</dbReference>
<feature type="domain" description="Glutamine amidotransferase type-2" evidence="4">
    <location>
        <begin position="9"/>
        <end position="193"/>
    </location>
</feature>
<comment type="caution">
    <text evidence="5">The sequence shown here is derived from an EMBL/GenBank/DDBJ whole genome shotgun (WGS) entry which is preliminary data.</text>
</comment>
<dbReference type="InterPro" id="IPR001962">
    <property type="entry name" value="Asn_synthase"/>
</dbReference>
<dbReference type="InterPro" id="IPR029055">
    <property type="entry name" value="Ntn_hydrolases_N"/>
</dbReference>
<dbReference type="RefSeq" id="XP_052945490.1">
    <property type="nucleotide sequence ID" value="XM_053087082.1"/>
</dbReference>
<dbReference type="GeneID" id="77726283"/>
<evidence type="ECO:0000313" key="6">
    <source>
        <dbReference type="Proteomes" id="UP001164286"/>
    </source>
</evidence>
<evidence type="ECO:0000313" key="5">
    <source>
        <dbReference type="EMBL" id="KAI9635713.1"/>
    </source>
</evidence>
<dbReference type="AlphaFoldDB" id="A0AA38LUP3"/>
<dbReference type="PANTHER" id="PTHR45937:SF1">
    <property type="entry name" value="ASPARAGINE SYNTHETASE DOMAIN-CONTAINING PROTEIN 1"/>
    <property type="match status" value="1"/>
</dbReference>
<dbReference type="EMBL" id="JAKWFO010000005">
    <property type="protein sequence ID" value="KAI9635713.1"/>
    <property type="molecule type" value="Genomic_DNA"/>
</dbReference>
<accession>A0AA38LUP3</accession>
<dbReference type="Proteomes" id="UP001164286">
    <property type="component" value="Unassembled WGS sequence"/>
</dbReference>
<dbReference type="InterPro" id="IPR051857">
    <property type="entry name" value="Asn_synthetase_domain"/>
</dbReference>
<evidence type="ECO:0000259" key="4">
    <source>
        <dbReference type="PROSITE" id="PS51278"/>
    </source>
</evidence>
<protein>
    <submittedName>
        <fullName evidence="5">Cytoplasm protein</fullName>
    </submittedName>
</protein>
<name>A0AA38LUP3_9TREE</name>
<organism evidence="5 6">
    <name type="scientific">Dioszegia hungarica</name>
    <dbReference type="NCBI Taxonomy" id="4972"/>
    <lineage>
        <taxon>Eukaryota</taxon>
        <taxon>Fungi</taxon>
        <taxon>Dikarya</taxon>
        <taxon>Basidiomycota</taxon>
        <taxon>Agaricomycotina</taxon>
        <taxon>Tremellomycetes</taxon>
        <taxon>Tremellales</taxon>
        <taxon>Bulleribasidiaceae</taxon>
        <taxon>Dioszegia</taxon>
    </lineage>
</organism>
<evidence type="ECO:0000256" key="3">
    <source>
        <dbReference type="ARBA" id="ARBA00022962"/>
    </source>
</evidence>
<keyword evidence="1" id="KW-0028">Amino-acid biosynthesis</keyword>
<gene>
    <name evidence="5" type="ORF">MKK02DRAFT_25723</name>
</gene>